<reference evidence="2 3" key="1">
    <citation type="journal article" date="2010" name="ChemBioChem">
        <title>Cloning and characterization of the biosynthetic gene cluster of 16-membered macrolide antibiotic FD-891: involvement of a dual functional cytochrome P450 monooxygenase catalyzing epoxidation and hydroxylation.</title>
        <authorList>
            <person name="Kudo F."/>
            <person name="Motegi A."/>
            <person name="Mizoue K."/>
            <person name="Eguchi T."/>
        </authorList>
    </citation>
    <scope>NUCLEOTIDE SEQUENCE [LARGE SCALE GENOMIC DNA]</scope>
    <source>
        <strain evidence="2 3">A-8890</strain>
    </source>
</reference>
<gene>
    <name evidence="2" type="ORF">SGFS_010730</name>
</gene>
<organism evidence="2 3">
    <name type="scientific">Streptomyces graminofaciens</name>
    <dbReference type="NCBI Taxonomy" id="68212"/>
    <lineage>
        <taxon>Bacteria</taxon>
        <taxon>Bacillati</taxon>
        <taxon>Actinomycetota</taxon>
        <taxon>Actinomycetes</taxon>
        <taxon>Kitasatosporales</taxon>
        <taxon>Streptomycetaceae</taxon>
        <taxon>Streptomyces</taxon>
    </lineage>
</organism>
<proteinExistence type="predicted"/>
<evidence type="ECO:0008006" key="4">
    <source>
        <dbReference type="Google" id="ProtNLM"/>
    </source>
</evidence>
<dbReference type="EMBL" id="AP018448">
    <property type="protein sequence ID" value="BBC29779.1"/>
    <property type="molecule type" value="Genomic_DNA"/>
</dbReference>
<name>A0ABM7F1Y1_9ACTN</name>
<reference evidence="2 3" key="2">
    <citation type="journal article" date="2023" name="ChemBioChem">
        <title>Acyltransferase Domain Exchange between Two Independent Type I Polyketide Synthases in the Same Producer Strain of Macrolide Antibiotics.</title>
        <authorList>
            <person name="Kudo F."/>
            <person name="Kishikawa K."/>
            <person name="Tsuboi K."/>
            <person name="Kido T."/>
            <person name="Usui T."/>
            <person name="Hashimoto J."/>
            <person name="Shin-Ya K."/>
            <person name="Miyanaga A."/>
            <person name="Eguchi T."/>
        </authorList>
    </citation>
    <scope>NUCLEOTIDE SEQUENCE [LARGE SCALE GENOMIC DNA]</scope>
    <source>
        <strain evidence="2 3">A-8890</strain>
    </source>
</reference>
<keyword evidence="1" id="KW-1133">Transmembrane helix</keyword>
<feature type="transmembrane region" description="Helical" evidence="1">
    <location>
        <begin position="12"/>
        <end position="31"/>
    </location>
</feature>
<dbReference type="RefSeq" id="WP_286247977.1">
    <property type="nucleotide sequence ID" value="NZ_AP018448.1"/>
</dbReference>
<keyword evidence="1" id="KW-0812">Transmembrane</keyword>
<sequence>MTRRRDVARGVLLGLTAGVVIVLLAGGAWWWSGGDLGPLTRDGKDSAVSDTKSDATSDARPDVAPLDLDVLDWRNATIPGELCRHQGSIRLRDGSATNVSSSFDGPEPNFPQDVSAFTDEVVYGDLTGDGRLEAALPVICANHNSTAAGQRALGVMVFDGSDGRLQLIGTLVSQQPRLGEPPNFVHVEKITRGTITATETFYGSADANCCPTGEADSVWKYIAGKLIAAGSDVQASPSPMP</sequence>
<evidence type="ECO:0000256" key="1">
    <source>
        <dbReference type="SAM" id="Phobius"/>
    </source>
</evidence>
<evidence type="ECO:0000313" key="3">
    <source>
        <dbReference type="Proteomes" id="UP001321542"/>
    </source>
</evidence>
<accession>A0ABM7F1Y1</accession>
<keyword evidence="3" id="KW-1185">Reference proteome</keyword>
<evidence type="ECO:0000313" key="2">
    <source>
        <dbReference type="EMBL" id="BBC29779.1"/>
    </source>
</evidence>
<protein>
    <recommendedName>
        <fullName evidence="4">Secreted protein</fullName>
    </recommendedName>
</protein>
<dbReference type="Proteomes" id="UP001321542">
    <property type="component" value="Chromosome"/>
</dbReference>
<keyword evidence="1" id="KW-0472">Membrane</keyword>